<comment type="similarity">
    <text evidence="3">Belongs to the TRAFAC class translation factor GTPase superfamily. Classic translation factor GTPase family. EF-G/EF-2 subfamily.</text>
</comment>
<dbReference type="InterPro" id="IPR005225">
    <property type="entry name" value="Small_GTP-bd"/>
</dbReference>
<dbReference type="CDD" id="cd16262">
    <property type="entry name" value="EFG_III"/>
    <property type="match status" value="1"/>
</dbReference>
<dbReference type="Pfam" id="PF00679">
    <property type="entry name" value="EFG_C"/>
    <property type="match status" value="1"/>
</dbReference>
<gene>
    <name evidence="29" type="ORF">RF55_2091</name>
</gene>
<dbReference type="PANTHER" id="PTHR43636:SF2">
    <property type="entry name" value="ELONGATION FACTOR G, MITOCHONDRIAL"/>
    <property type="match status" value="1"/>
</dbReference>
<evidence type="ECO:0000256" key="10">
    <source>
        <dbReference type="ARBA" id="ARBA00022741"/>
    </source>
</evidence>
<dbReference type="CDD" id="cd04091">
    <property type="entry name" value="mtEFG1_II_like"/>
    <property type="match status" value="1"/>
</dbReference>
<dbReference type="GO" id="GO:0016020">
    <property type="term" value="C:membrane"/>
    <property type="evidence" value="ECO:0007669"/>
    <property type="project" value="UniProtKB-SubCell"/>
</dbReference>
<dbReference type="GO" id="GO:0070125">
    <property type="term" value="P:mitochondrial translational elongation"/>
    <property type="evidence" value="ECO:0007669"/>
    <property type="project" value="UniProtKB-UniRule"/>
</dbReference>
<dbReference type="InterPro" id="IPR009000">
    <property type="entry name" value="Transl_B-barrel_sf"/>
</dbReference>
<evidence type="ECO:0000256" key="24">
    <source>
        <dbReference type="PROSITE-ProRule" id="PRU10141"/>
    </source>
</evidence>
<feature type="binding site" evidence="23">
    <location>
        <begin position="776"/>
        <end position="780"/>
    </location>
    <ligand>
        <name>GTP</name>
        <dbReference type="ChEBI" id="CHEBI:37565"/>
    </ligand>
</feature>
<dbReference type="PROSITE" id="PS00301">
    <property type="entry name" value="G_TR_1"/>
    <property type="match status" value="1"/>
</dbReference>
<dbReference type="Pfam" id="PF03764">
    <property type="entry name" value="EFG_IV"/>
    <property type="match status" value="1"/>
</dbReference>
<dbReference type="FunFam" id="3.30.230.10:FF:000003">
    <property type="entry name" value="Elongation factor G"/>
    <property type="match status" value="1"/>
</dbReference>
<evidence type="ECO:0000259" key="28">
    <source>
        <dbReference type="PROSITE" id="PS51722"/>
    </source>
</evidence>
<keyword evidence="16 23" id="KW-0496">Mitochondrion</keyword>
<keyword evidence="15" id="KW-1133">Transmembrane helix</keyword>
<dbReference type="Pfam" id="PF07714">
    <property type="entry name" value="PK_Tyr_Ser-Thr"/>
    <property type="match status" value="1"/>
</dbReference>
<dbReference type="UniPathway" id="UPA00345"/>
<comment type="caution">
    <text evidence="29">The sequence shown here is derived from an EMBL/GenBank/DDBJ whole genome shotgun (WGS) entry which is preliminary data.</text>
</comment>
<comment type="function">
    <text evidence="23">Mitochondrial GTPase that catalyzes the GTP-dependent ribosomal translocation step during translation elongation. During this step, the ribosome changes from the pre-translocational (PRE) to the post-translocational (POST) state as the newly formed A-site-bound peptidyl-tRNA and P-site-bound deacylated tRNA move to the P and E sites, respectively. Catalyzes the coordinated movement of the two tRNA molecules, the mRNA and conformational changes in the ribosome.</text>
</comment>
<dbReference type="Pfam" id="PF14492">
    <property type="entry name" value="EFG_III"/>
    <property type="match status" value="1"/>
</dbReference>
<dbReference type="STRING" id="67767.A0A0J7L508"/>
<dbReference type="NCBIfam" id="NF009381">
    <property type="entry name" value="PRK12740.1-5"/>
    <property type="match status" value="1"/>
</dbReference>
<keyword evidence="13 24" id="KW-0067">ATP-binding</keyword>
<evidence type="ECO:0000256" key="7">
    <source>
        <dbReference type="ARBA" id="ARBA00022679"/>
    </source>
</evidence>
<sequence length="1403" mass="157602">MRAIVSIALITLLCGISLAPVNAIRRCARKKNVENPSLRQSSAGVPENASNDHKVNENVTCDNFCHALWLEDKTANGTEIIILSQARLGKPLPYNDQFMDSTALRTGTYTVDHLKLTTIVGQGRYGSVWQGSMGDQDVAVKIYPSHYRNYFQNERDTYCLPFMEHPSLLSYYGVDERISMEGSVEYLLVFSFASGGSLTDFLRTHTIDWTTFCKMSLSIVKGLAYLHTDIRKGDKFKPCIAHRDINSRNILIKADGTCCICDLGLAVQISGSKYYSNGEEQHAELKSINDVGTLRYMAPEVLEGAVNLRDCESSLKQIDVYAMGLVLWELVTRCSDIYIPGSEVPQYKQPYENEIGLHPTFEQMQVLVSRNKARPLLEGNLVDRPGVRLIKETMEDCWDADAEARLTALCIEERLSELQSHRVTMHFTDGSPMVNSHCTLVPSTTNSLYSESSHHDNVHVVQLALNMVQDGNTNDSAIAENLVTLSPSDSVAHEHSFKNSNEVATYNHTHTLQPYQGRNPCMERNLMLQSDSLDDLGCNGNVLVDKSLKHACHDQYKIATEAQGLVSHDYLSQHTTQLTQLRPATPIPYVQNVISDEGRYQIDREDSKSNLLSKQNIQIKTVETNVTISSGGKYVNGIVGKTSTSTMPVEKNDKNTMQTGKQKQYETDNTTSNARPSTLPLQNVRFWASHAKFAEHKSLEKLRNIGISAHIDSGKTTLTERILYYTGRISEMHEVKGKDNVGATMDSMELERQRGITIQSAATYTLWNDHNINIIDTPGHVDFTVEVERALRVLDGAVLVLCAVGGVQSQTLTVNRQMKRYNVPCLAFINKLDRMGANPKKVLQQMRTKLHHNAAFIQLPIGLESNTKGIVDLISQKAIYFEGNFGEVVREDEIPKDMNTEVNEKRQELIEHLSNVDDTLGELYLNDTKLTEKDIMNAIRRSCLKRKFTPVLVGTALKNKGVQPLLDAVINYLPNPGEVENYALQEKSDGEYTKVKLSSDRDDKNPFVGLAFKLEAGRFGQLTYFRCYQGMLKKSDTLYNTRTKKKVRTQRLVRLHSNQMEDVTEVYAGDIFALFGIDCASGDTFVNDSKLELSMESIYVPDPVVSMSIQTKNSKDRENFAKGIGRFTKEDPTLRFTYDTDNKESIISGMGELHLEIYAQRLEREYNCPVILGKPKVSFRETLCEPCEFDYLHKKQSGGAGQYARVIGIMEPLPPHKNMSIEFSDETIGTNVPKQYIPGVEKGFRAMCEKGMLSGHKIAGIKFKIMDGMHHCVDSSEFAFFQAAQGAVRDVFETGNWRLLEPIMLVEVTGPEEFQGLVLGQINKRRGIINSTEVNEGWFTVIAEVPLNEMFGYVGELRSTTQGKGEFTMEYARYSPCVLEVQEQLIRQYQESLGITVAQKSKN</sequence>
<evidence type="ECO:0000256" key="13">
    <source>
        <dbReference type="ARBA" id="ARBA00022840"/>
    </source>
</evidence>
<name>A0A0J7L508_LASNI</name>
<feature type="domain" description="Protein kinase" evidence="27">
    <location>
        <begin position="114"/>
        <end position="424"/>
    </location>
</feature>
<evidence type="ECO:0000256" key="5">
    <source>
        <dbReference type="ARBA" id="ARBA00009605"/>
    </source>
</evidence>
<dbReference type="PANTHER" id="PTHR43636">
    <property type="entry name" value="ELONGATION FACTOR G, MITOCHONDRIAL"/>
    <property type="match status" value="1"/>
</dbReference>
<dbReference type="PROSITE" id="PS00107">
    <property type="entry name" value="PROTEIN_KINASE_ATP"/>
    <property type="match status" value="1"/>
</dbReference>
<comment type="similarity">
    <text evidence="23">Belongs to the GTP-binding elongation factor family. EF-G/EF-2 subfamily.</text>
</comment>
<keyword evidence="17 23" id="KW-0342">GTP-binding</keyword>
<proteinExistence type="inferred from homology"/>
<dbReference type="InterPro" id="IPR004540">
    <property type="entry name" value="Transl_elong_EFG/EF2"/>
</dbReference>
<dbReference type="CDD" id="cd01434">
    <property type="entry name" value="EFG_mtEFG1_IV"/>
    <property type="match status" value="1"/>
</dbReference>
<comment type="catalytic activity">
    <reaction evidence="22">
        <text>L-threonyl-[receptor-protein] + ATP = O-phospho-L-threonyl-[receptor-protein] + ADP + H(+)</text>
        <dbReference type="Rhea" id="RHEA:44880"/>
        <dbReference type="Rhea" id="RHEA-COMP:11024"/>
        <dbReference type="Rhea" id="RHEA-COMP:11025"/>
        <dbReference type="ChEBI" id="CHEBI:15378"/>
        <dbReference type="ChEBI" id="CHEBI:30013"/>
        <dbReference type="ChEBI" id="CHEBI:30616"/>
        <dbReference type="ChEBI" id="CHEBI:61977"/>
        <dbReference type="ChEBI" id="CHEBI:456216"/>
        <dbReference type="EC" id="2.7.11.30"/>
    </reaction>
</comment>
<dbReference type="PROSITE" id="PS51722">
    <property type="entry name" value="G_TR_2"/>
    <property type="match status" value="1"/>
</dbReference>
<dbReference type="GO" id="GO:0004675">
    <property type="term" value="F:transmembrane receptor protein serine/threonine kinase activity"/>
    <property type="evidence" value="ECO:0007669"/>
    <property type="project" value="UniProtKB-EC"/>
</dbReference>
<dbReference type="SUPFAM" id="SSF50447">
    <property type="entry name" value="Translation proteins"/>
    <property type="match status" value="1"/>
</dbReference>
<evidence type="ECO:0000256" key="23">
    <source>
        <dbReference type="HAMAP-Rule" id="MF_03061"/>
    </source>
</evidence>
<keyword evidence="18" id="KW-0472">Membrane</keyword>
<dbReference type="SUPFAM" id="SSF56112">
    <property type="entry name" value="Protein kinase-like (PK-like)"/>
    <property type="match status" value="1"/>
</dbReference>
<dbReference type="InterPro" id="IPR031157">
    <property type="entry name" value="G_TR_CS"/>
</dbReference>
<evidence type="ECO:0000256" key="16">
    <source>
        <dbReference type="ARBA" id="ARBA00023128"/>
    </source>
</evidence>
<dbReference type="GO" id="GO:0003924">
    <property type="term" value="F:GTPase activity"/>
    <property type="evidence" value="ECO:0007669"/>
    <property type="project" value="UniProtKB-UniRule"/>
</dbReference>
<dbReference type="PaxDb" id="67767-A0A0J7L508"/>
<dbReference type="InterPro" id="IPR017441">
    <property type="entry name" value="Protein_kinase_ATP_BS"/>
</dbReference>
<evidence type="ECO:0000313" key="29">
    <source>
        <dbReference type="EMBL" id="KMQ97569.1"/>
    </source>
</evidence>
<evidence type="ECO:0000313" key="30">
    <source>
        <dbReference type="Proteomes" id="UP000036403"/>
    </source>
</evidence>
<evidence type="ECO:0000256" key="12">
    <source>
        <dbReference type="ARBA" id="ARBA00022777"/>
    </source>
</evidence>
<keyword evidence="30" id="KW-1185">Reference proteome</keyword>
<dbReference type="SUPFAM" id="SSF54980">
    <property type="entry name" value="EF-G C-terminal domain-like"/>
    <property type="match status" value="2"/>
</dbReference>
<keyword evidence="8" id="KW-0812">Transmembrane</keyword>
<dbReference type="Pfam" id="PF03144">
    <property type="entry name" value="GTP_EFTU_D2"/>
    <property type="match status" value="1"/>
</dbReference>
<dbReference type="InterPro" id="IPR005517">
    <property type="entry name" value="Transl_elong_EFG/EF2_IV"/>
</dbReference>
<dbReference type="InterPro" id="IPR004161">
    <property type="entry name" value="EFTu-like_2"/>
</dbReference>
<feature type="region of interest" description="Disordered" evidence="25">
    <location>
        <begin position="645"/>
        <end position="677"/>
    </location>
</feature>
<dbReference type="FunFam" id="2.40.30.10:FF:000022">
    <property type="entry name" value="Elongation factor G, mitochondrial"/>
    <property type="match status" value="1"/>
</dbReference>
<organism evidence="29 30">
    <name type="scientific">Lasius niger</name>
    <name type="common">Black garden ant</name>
    <dbReference type="NCBI Taxonomy" id="67767"/>
    <lineage>
        <taxon>Eukaryota</taxon>
        <taxon>Metazoa</taxon>
        <taxon>Ecdysozoa</taxon>
        <taxon>Arthropoda</taxon>
        <taxon>Hexapoda</taxon>
        <taxon>Insecta</taxon>
        <taxon>Pterygota</taxon>
        <taxon>Neoptera</taxon>
        <taxon>Endopterygota</taxon>
        <taxon>Hymenoptera</taxon>
        <taxon>Apocrita</taxon>
        <taxon>Aculeata</taxon>
        <taxon>Formicoidea</taxon>
        <taxon>Formicidae</taxon>
        <taxon>Formicinae</taxon>
        <taxon>Lasius</taxon>
        <taxon>Lasius</taxon>
    </lineage>
</organism>
<dbReference type="InterPro" id="IPR000640">
    <property type="entry name" value="EFG_V-like"/>
</dbReference>
<dbReference type="InterPro" id="IPR014721">
    <property type="entry name" value="Ribsml_uS5_D2-typ_fold_subgr"/>
</dbReference>
<dbReference type="CDD" id="cd04097">
    <property type="entry name" value="mtEFG1_C"/>
    <property type="match status" value="1"/>
</dbReference>
<dbReference type="CDD" id="cd14054">
    <property type="entry name" value="STKc_BMPR2_AMHR2"/>
    <property type="match status" value="1"/>
</dbReference>
<comment type="pathway">
    <text evidence="23">Protein biosynthesis; polypeptide chain elongation.</text>
</comment>
<comment type="catalytic activity">
    <reaction evidence="21">
        <text>L-seryl-[receptor-protein] + ATP = O-phospho-L-seryl-[receptor-protein] + ADP + H(+)</text>
        <dbReference type="Rhea" id="RHEA:18673"/>
        <dbReference type="Rhea" id="RHEA-COMP:11022"/>
        <dbReference type="Rhea" id="RHEA-COMP:11023"/>
        <dbReference type="ChEBI" id="CHEBI:15378"/>
        <dbReference type="ChEBI" id="CHEBI:29999"/>
        <dbReference type="ChEBI" id="CHEBI:30616"/>
        <dbReference type="ChEBI" id="CHEBI:83421"/>
        <dbReference type="ChEBI" id="CHEBI:456216"/>
        <dbReference type="EC" id="2.7.11.30"/>
    </reaction>
</comment>
<dbReference type="Pfam" id="PF00009">
    <property type="entry name" value="GTP_EFTU"/>
    <property type="match status" value="1"/>
</dbReference>
<dbReference type="SUPFAM" id="SSF52540">
    <property type="entry name" value="P-loop containing nucleoside triphosphate hydrolases"/>
    <property type="match status" value="1"/>
</dbReference>
<evidence type="ECO:0000256" key="21">
    <source>
        <dbReference type="ARBA" id="ARBA00047681"/>
    </source>
</evidence>
<feature type="chain" id="PRO_5005290600" description="Elongation factor G, mitochondrial" evidence="26">
    <location>
        <begin position="24"/>
        <end position="1403"/>
    </location>
</feature>
<dbReference type="CDD" id="cd01886">
    <property type="entry name" value="EF-G"/>
    <property type="match status" value="1"/>
</dbReference>
<dbReference type="Gene3D" id="2.40.30.10">
    <property type="entry name" value="Translation factors"/>
    <property type="match status" value="1"/>
</dbReference>
<dbReference type="Gene3D" id="3.30.230.10">
    <property type="match status" value="1"/>
</dbReference>
<dbReference type="SMART" id="SM00889">
    <property type="entry name" value="EFG_IV"/>
    <property type="match status" value="1"/>
</dbReference>
<dbReference type="InterPro" id="IPR000719">
    <property type="entry name" value="Prot_kinase_dom"/>
</dbReference>
<feature type="compositionally biased region" description="Polar residues" evidence="25">
    <location>
        <begin position="655"/>
        <end position="677"/>
    </location>
</feature>
<dbReference type="FunFam" id="1.10.510.10:FF:000487">
    <property type="entry name" value="Anti-Muellerian hormone type-2 receptor"/>
    <property type="match status" value="1"/>
</dbReference>
<comment type="similarity">
    <text evidence="4">Belongs to the protein kinase superfamily. TKL Ser/Thr protein kinase family. ROCO subfamily.</text>
</comment>
<reference evidence="29 30" key="1">
    <citation type="submission" date="2015-04" db="EMBL/GenBank/DDBJ databases">
        <title>Lasius niger genome sequencing.</title>
        <authorList>
            <person name="Konorov E.A."/>
            <person name="Nikitin M.A."/>
            <person name="Kirill M.V."/>
            <person name="Chang P."/>
        </authorList>
    </citation>
    <scope>NUCLEOTIDE SEQUENCE [LARGE SCALE GENOMIC DNA]</scope>
    <source>
        <tissue evidence="29">Whole</tissue>
    </source>
</reference>
<dbReference type="Proteomes" id="UP000036403">
    <property type="component" value="Unassembled WGS sequence"/>
</dbReference>
<evidence type="ECO:0000256" key="25">
    <source>
        <dbReference type="SAM" id="MobiDB-lite"/>
    </source>
</evidence>
<feature type="signal peptide" evidence="26">
    <location>
        <begin position="1"/>
        <end position="23"/>
    </location>
</feature>
<evidence type="ECO:0000256" key="4">
    <source>
        <dbReference type="ARBA" id="ARBA00008171"/>
    </source>
</evidence>
<dbReference type="GO" id="GO:0003746">
    <property type="term" value="F:translation elongation factor activity"/>
    <property type="evidence" value="ECO:0007669"/>
    <property type="project" value="UniProtKB-UniRule"/>
</dbReference>
<dbReference type="NCBIfam" id="TIGR00484">
    <property type="entry name" value="EF-G"/>
    <property type="match status" value="1"/>
</dbReference>
<dbReference type="Gene3D" id="3.30.70.240">
    <property type="match status" value="1"/>
</dbReference>
<dbReference type="PRINTS" id="PR00315">
    <property type="entry name" value="ELONGATNFCT"/>
</dbReference>
<dbReference type="InterPro" id="IPR027417">
    <property type="entry name" value="P-loop_NTPase"/>
</dbReference>
<evidence type="ECO:0000256" key="6">
    <source>
        <dbReference type="ARBA" id="ARBA00022527"/>
    </source>
</evidence>
<dbReference type="InterPro" id="IPR000795">
    <property type="entry name" value="T_Tr_GTP-bd_dom"/>
</dbReference>
<keyword evidence="9 26" id="KW-0732">Signal</keyword>
<evidence type="ECO:0000256" key="17">
    <source>
        <dbReference type="ARBA" id="ARBA00023134"/>
    </source>
</evidence>
<dbReference type="PROSITE" id="PS50011">
    <property type="entry name" value="PROTEIN_KINASE_DOM"/>
    <property type="match status" value="1"/>
</dbReference>
<dbReference type="Gene3D" id="3.30.200.20">
    <property type="entry name" value="Phosphorylase Kinase, domain 1"/>
    <property type="match status" value="1"/>
</dbReference>
<evidence type="ECO:0000256" key="26">
    <source>
        <dbReference type="SAM" id="SignalP"/>
    </source>
</evidence>
<dbReference type="InterPro" id="IPR020568">
    <property type="entry name" value="Ribosomal_Su5_D2-typ_SF"/>
</dbReference>
<dbReference type="Gene3D" id="3.30.70.870">
    <property type="entry name" value="Elongation Factor G (Translational Gtpase), domain 3"/>
    <property type="match status" value="1"/>
</dbReference>
<dbReference type="FunFam" id="3.40.50.300:FF:000539">
    <property type="entry name" value="Elongation factor G, mitochondrial"/>
    <property type="match status" value="1"/>
</dbReference>
<dbReference type="SUPFAM" id="SSF54211">
    <property type="entry name" value="Ribosomal protein S5 domain 2-like"/>
    <property type="match status" value="1"/>
</dbReference>
<dbReference type="InterPro" id="IPR009022">
    <property type="entry name" value="EFG_III"/>
</dbReference>
<dbReference type="InterPro" id="IPR035649">
    <property type="entry name" value="EFG_V"/>
</dbReference>
<dbReference type="Gene3D" id="3.40.50.300">
    <property type="entry name" value="P-loop containing nucleotide triphosphate hydrolases"/>
    <property type="match status" value="1"/>
</dbReference>
<dbReference type="InterPro" id="IPR011009">
    <property type="entry name" value="Kinase-like_dom_sf"/>
</dbReference>
<comment type="subcellular location">
    <subcellularLocation>
        <location evidence="2">Membrane</location>
        <topology evidence="2">Single-pass type I membrane protein</topology>
    </subcellularLocation>
    <subcellularLocation>
        <location evidence="1 23">Mitochondrion</location>
    </subcellularLocation>
</comment>
<dbReference type="InterPro" id="IPR041095">
    <property type="entry name" value="EFG_II"/>
</dbReference>
<dbReference type="InterPro" id="IPR047872">
    <property type="entry name" value="EFG_IV"/>
</dbReference>
<dbReference type="GO" id="GO:0005524">
    <property type="term" value="F:ATP binding"/>
    <property type="evidence" value="ECO:0007669"/>
    <property type="project" value="UniProtKB-UniRule"/>
</dbReference>
<evidence type="ECO:0000256" key="2">
    <source>
        <dbReference type="ARBA" id="ARBA00004479"/>
    </source>
</evidence>
<dbReference type="InterPro" id="IPR035647">
    <property type="entry name" value="EFG_III/V"/>
</dbReference>
<dbReference type="FunFam" id="3.30.70.240:FF:000001">
    <property type="entry name" value="Elongation factor G"/>
    <property type="match status" value="1"/>
</dbReference>
<evidence type="ECO:0000256" key="18">
    <source>
        <dbReference type="ARBA" id="ARBA00023136"/>
    </source>
</evidence>
<evidence type="ECO:0000256" key="11">
    <source>
        <dbReference type="ARBA" id="ARBA00022768"/>
    </source>
</evidence>
<keyword evidence="19" id="KW-0675">Receptor</keyword>
<dbReference type="SMART" id="SM00838">
    <property type="entry name" value="EFG_C"/>
    <property type="match status" value="1"/>
</dbReference>
<evidence type="ECO:0000256" key="14">
    <source>
        <dbReference type="ARBA" id="ARBA00022917"/>
    </source>
</evidence>
<feature type="binding site" evidence="23">
    <location>
        <begin position="830"/>
        <end position="833"/>
    </location>
    <ligand>
        <name>GTP</name>
        <dbReference type="ChEBI" id="CHEBI:37565"/>
    </ligand>
</feature>
<evidence type="ECO:0000256" key="1">
    <source>
        <dbReference type="ARBA" id="ARBA00004173"/>
    </source>
</evidence>
<evidence type="ECO:0000256" key="3">
    <source>
        <dbReference type="ARBA" id="ARBA00005870"/>
    </source>
</evidence>
<dbReference type="FunFam" id="3.30.70.870:FF:000001">
    <property type="entry name" value="Elongation factor G"/>
    <property type="match status" value="1"/>
</dbReference>
<dbReference type="EMBL" id="LBMM01000752">
    <property type="protein sequence ID" value="KMQ97569.1"/>
    <property type="molecule type" value="Genomic_DNA"/>
</dbReference>
<keyword evidence="12" id="KW-0418">Kinase</keyword>
<keyword evidence="10 23" id="KW-0547">Nucleotide-binding</keyword>
<feature type="domain" description="Tr-type G" evidence="28">
    <location>
        <begin position="700"/>
        <end position="977"/>
    </location>
</feature>
<accession>A0A0J7L508</accession>
<dbReference type="GO" id="GO:0005739">
    <property type="term" value="C:mitochondrion"/>
    <property type="evidence" value="ECO:0007669"/>
    <property type="project" value="UniProtKB-SubCell"/>
</dbReference>
<evidence type="ECO:0000256" key="8">
    <source>
        <dbReference type="ARBA" id="ARBA00022692"/>
    </source>
</evidence>
<evidence type="ECO:0000256" key="22">
    <source>
        <dbReference type="ARBA" id="ARBA00048773"/>
    </source>
</evidence>
<dbReference type="HAMAP" id="MF_00054_B">
    <property type="entry name" value="EF_G_EF_2_B"/>
    <property type="match status" value="1"/>
</dbReference>
<keyword evidence="11 23" id="KW-0251">Elongation factor</keyword>
<dbReference type="InterPro" id="IPR001245">
    <property type="entry name" value="Ser-Thr/Tyr_kinase_cat_dom"/>
</dbReference>
<evidence type="ECO:0000256" key="19">
    <source>
        <dbReference type="ARBA" id="ARBA00023170"/>
    </source>
</evidence>
<dbReference type="GO" id="GO:0005525">
    <property type="term" value="F:GTP binding"/>
    <property type="evidence" value="ECO:0007669"/>
    <property type="project" value="UniProtKB-UniRule"/>
</dbReference>
<evidence type="ECO:0000256" key="15">
    <source>
        <dbReference type="ARBA" id="ARBA00022989"/>
    </source>
</evidence>
<evidence type="ECO:0000256" key="20">
    <source>
        <dbReference type="ARBA" id="ARBA00023180"/>
    </source>
</evidence>
<keyword evidence="14 23" id="KW-0648">Protein biosynthesis</keyword>
<dbReference type="OrthoDB" id="198619at2759"/>
<keyword evidence="7" id="KW-0808">Transferase</keyword>
<comment type="similarity">
    <text evidence="5">Belongs to the protein kinase superfamily. TKL Ser/Thr protein kinase family. TGFB receptor subfamily.</text>
</comment>
<protein>
    <recommendedName>
        <fullName evidence="23">Elongation factor G, mitochondrial</fullName>
        <shortName evidence="23">EF-Gmt</shortName>
    </recommendedName>
    <alternativeName>
        <fullName evidence="23">Elongation factor G 1, mitochondrial</fullName>
        <shortName evidence="23">mEF-G 1</shortName>
    </alternativeName>
    <alternativeName>
        <fullName evidence="23">Elongation factor G1</fullName>
    </alternativeName>
</protein>
<feature type="binding site" evidence="23">
    <location>
        <begin position="709"/>
        <end position="716"/>
    </location>
    <ligand>
        <name>GTP</name>
        <dbReference type="ChEBI" id="CHEBI:37565"/>
    </ligand>
</feature>
<evidence type="ECO:0000256" key="9">
    <source>
        <dbReference type="ARBA" id="ARBA00022729"/>
    </source>
</evidence>
<dbReference type="NCBIfam" id="TIGR00231">
    <property type="entry name" value="small_GTP"/>
    <property type="match status" value="1"/>
</dbReference>
<feature type="binding site" evidence="24">
    <location>
        <position position="141"/>
    </location>
    <ligand>
        <name>ATP</name>
        <dbReference type="ChEBI" id="CHEBI:30616"/>
    </ligand>
</feature>
<dbReference type="Gene3D" id="1.10.510.10">
    <property type="entry name" value="Transferase(Phosphotransferase) domain 1"/>
    <property type="match status" value="1"/>
</dbReference>
<keyword evidence="6" id="KW-0723">Serine/threonine-protein kinase</keyword>
<evidence type="ECO:0000259" key="27">
    <source>
        <dbReference type="PROSITE" id="PS50011"/>
    </source>
</evidence>
<keyword evidence="20" id="KW-0325">Glycoprotein</keyword>